<organism evidence="2 3">
    <name type="scientific">Armillaria gallica</name>
    <name type="common">Bulbous honey fungus</name>
    <name type="synonym">Armillaria bulbosa</name>
    <dbReference type="NCBI Taxonomy" id="47427"/>
    <lineage>
        <taxon>Eukaryota</taxon>
        <taxon>Fungi</taxon>
        <taxon>Dikarya</taxon>
        <taxon>Basidiomycota</taxon>
        <taxon>Agaricomycotina</taxon>
        <taxon>Agaricomycetes</taxon>
        <taxon>Agaricomycetidae</taxon>
        <taxon>Agaricales</taxon>
        <taxon>Marasmiineae</taxon>
        <taxon>Physalacriaceae</taxon>
        <taxon>Armillaria</taxon>
    </lineage>
</organism>
<proteinExistence type="predicted"/>
<feature type="compositionally biased region" description="Polar residues" evidence="1">
    <location>
        <begin position="42"/>
        <end position="51"/>
    </location>
</feature>
<dbReference type="InParanoid" id="A0A2H3CMK5"/>
<name>A0A2H3CMK5_ARMGA</name>
<dbReference type="STRING" id="47427.A0A2H3CMK5"/>
<evidence type="ECO:0000313" key="3">
    <source>
        <dbReference type="Proteomes" id="UP000217790"/>
    </source>
</evidence>
<feature type="region of interest" description="Disordered" evidence="1">
    <location>
        <begin position="24"/>
        <end position="62"/>
    </location>
</feature>
<accession>A0A2H3CMK5</accession>
<protein>
    <submittedName>
        <fullName evidence="2">Uncharacterized protein</fullName>
    </submittedName>
</protein>
<dbReference type="EMBL" id="KZ293709">
    <property type="protein sequence ID" value="PBK83090.1"/>
    <property type="molecule type" value="Genomic_DNA"/>
</dbReference>
<keyword evidence="3" id="KW-1185">Reference proteome</keyword>
<feature type="compositionally biased region" description="Pro residues" evidence="1">
    <location>
        <begin position="53"/>
        <end position="62"/>
    </location>
</feature>
<reference evidence="3" key="1">
    <citation type="journal article" date="2017" name="Nat. Ecol. Evol.">
        <title>Genome expansion and lineage-specific genetic innovations in the forest pathogenic fungi Armillaria.</title>
        <authorList>
            <person name="Sipos G."/>
            <person name="Prasanna A.N."/>
            <person name="Walter M.C."/>
            <person name="O'Connor E."/>
            <person name="Balint B."/>
            <person name="Krizsan K."/>
            <person name="Kiss B."/>
            <person name="Hess J."/>
            <person name="Varga T."/>
            <person name="Slot J."/>
            <person name="Riley R."/>
            <person name="Boka B."/>
            <person name="Rigling D."/>
            <person name="Barry K."/>
            <person name="Lee J."/>
            <person name="Mihaltcheva S."/>
            <person name="LaButti K."/>
            <person name="Lipzen A."/>
            <person name="Waldron R."/>
            <person name="Moloney N.M."/>
            <person name="Sperisen C."/>
            <person name="Kredics L."/>
            <person name="Vagvoelgyi C."/>
            <person name="Patrignani A."/>
            <person name="Fitzpatrick D."/>
            <person name="Nagy I."/>
            <person name="Doyle S."/>
            <person name="Anderson J.B."/>
            <person name="Grigoriev I.V."/>
            <person name="Gueldener U."/>
            <person name="Muensterkoetter M."/>
            <person name="Nagy L.G."/>
        </authorList>
    </citation>
    <scope>NUCLEOTIDE SEQUENCE [LARGE SCALE GENOMIC DNA]</scope>
    <source>
        <strain evidence="3">Ar21-2</strain>
    </source>
</reference>
<evidence type="ECO:0000256" key="1">
    <source>
        <dbReference type="SAM" id="MobiDB-lite"/>
    </source>
</evidence>
<evidence type="ECO:0000313" key="2">
    <source>
        <dbReference type="EMBL" id="PBK83090.1"/>
    </source>
</evidence>
<dbReference type="AlphaFoldDB" id="A0A2H3CMK5"/>
<dbReference type="Proteomes" id="UP000217790">
    <property type="component" value="Unassembled WGS sequence"/>
</dbReference>
<gene>
    <name evidence="2" type="ORF">ARMGADRAFT_678714</name>
</gene>
<sequence>MREYVPYASRARLCQVHPAPPYRAPRSSHLLPNGKSLLSPRCYTSPSTLRSPSPQPPAPPLFPRNLGRTNRQLLSTDFLVSTLGNPTKCIVDSINLTAAYGFCTVWFKQNKMEIKGTHRRRRLNALVNPGK</sequence>